<sequence length="137" mass="14989">MMKKILASVAAAAVMVGAGTAAQAETRQERSEARLAEMLEGYQAGEPVNCINAIRSNRLTVLPHVGLVYDAGDTIYVARATNPNMLDSDDVPVIERYSSQLCRNDVMRTFDRYSPSFSGALFLENFVPYHKVDNGEG</sequence>
<keyword evidence="1" id="KW-0732">Signal</keyword>
<dbReference type="AlphaFoldDB" id="A0A844YXJ8"/>
<dbReference type="Proteomes" id="UP000466966">
    <property type="component" value="Unassembled WGS sequence"/>
</dbReference>
<evidence type="ECO:0000313" key="2">
    <source>
        <dbReference type="EMBL" id="MXO70797.1"/>
    </source>
</evidence>
<name>A0A844YXJ8_9SPHN</name>
<dbReference type="EMBL" id="WTYV01000001">
    <property type="protein sequence ID" value="MXO70797.1"/>
    <property type="molecule type" value="Genomic_DNA"/>
</dbReference>
<gene>
    <name evidence="2" type="ORF">GRI99_04010</name>
</gene>
<proteinExistence type="predicted"/>
<keyword evidence="3" id="KW-1185">Reference proteome</keyword>
<evidence type="ECO:0000313" key="3">
    <source>
        <dbReference type="Proteomes" id="UP000466966"/>
    </source>
</evidence>
<evidence type="ECO:0000256" key="1">
    <source>
        <dbReference type="SAM" id="SignalP"/>
    </source>
</evidence>
<feature type="signal peptide" evidence="1">
    <location>
        <begin position="1"/>
        <end position="24"/>
    </location>
</feature>
<comment type="caution">
    <text evidence="2">The sequence shown here is derived from an EMBL/GenBank/DDBJ whole genome shotgun (WGS) entry which is preliminary data.</text>
</comment>
<reference evidence="2 3" key="1">
    <citation type="submission" date="2019-12" db="EMBL/GenBank/DDBJ databases">
        <title>Genomic-based taxomic classification of the family Erythrobacteraceae.</title>
        <authorList>
            <person name="Xu L."/>
        </authorList>
    </citation>
    <scope>NUCLEOTIDE SEQUENCE [LARGE SCALE GENOMIC DNA]</scope>
    <source>
        <strain evidence="2 3">M0322</strain>
    </source>
</reference>
<feature type="chain" id="PRO_5033035533" evidence="1">
    <location>
        <begin position="25"/>
        <end position="137"/>
    </location>
</feature>
<accession>A0A844YXJ8</accession>
<organism evidence="2 3">
    <name type="scientific">Alteraurantiacibacter buctensis</name>
    <dbReference type="NCBI Taxonomy" id="1503981"/>
    <lineage>
        <taxon>Bacteria</taxon>
        <taxon>Pseudomonadati</taxon>
        <taxon>Pseudomonadota</taxon>
        <taxon>Alphaproteobacteria</taxon>
        <taxon>Sphingomonadales</taxon>
        <taxon>Erythrobacteraceae</taxon>
        <taxon>Alteraurantiacibacter</taxon>
    </lineage>
</organism>
<protein>
    <submittedName>
        <fullName evidence="2">Uncharacterized protein</fullName>
    </submittedName>
</protein>